<keyword evidence="2" id="KW-0067">ATP-binding</keyword>
<protein>
    <submittedName>
        <fullName evidence="2">ATP-binding protein</fullName>
    </submittedName>
</protein>
<sequence length="60" mass="6509">LNISADELTERFIRGDVSRSTEGSGLGLAIAQSLTEMQGGTFELYLDGDLFKVTIKFPIS</sequence>
<dbReference type="InterPro" id="IPR003594">
    <property type="entry name" value="HATPase_dom"/>
</dbReference>
<gene>
    <name evidence="2" type="ORF">GUH15_18335</name>
</gene>
<evidence type="ECO:0000259" key="1">
    <source>
        <dbReference type="Pfam" id="PF02518"/>
    </source>
</evidence>
<dbReference type="InterPro" id="IPR036890">
    <property type="entry name" value="HATPase_C_sf"/>
</dbReference>
<feature type="domain" description="Histidine kinase/HSP90-like ATPase" evidence="1">
    <location>
        <begin position="7"/>
        <end position="57"/>
    </location>
</feature>
<dbReference type="Pfam" id="PF02518">
    <property type="entry name" value="HATPase_c"/>
    <property type="match status" value="1"/>
</dbReference>
<dbReference type="Gene3D" id="3.30.565.10">
    <property type="entry name" value="Histidine kinase-like ATPase, C-terminal domain"/>
    <property type="match status" value="1"/>
</dbReference>
<dbReference type="SUPFAM" id="SSF55874">
    <property type="entry name" value="ATPase domain of HSP90 chaperone/DNA topoisomerase II/histidine kinase"/>
    <property type="match status" value="1"/>
</dbReference>
<evidence type="ECO:0000313" key="3">
    <source>
        <dbReference type="Proteomes" id="UP000653002"/>
    </source>
</evidence>
<dbReference type="AlphaFoldDB" id="A0A8I0H8R1"/>
<dbReference type="EMBL" id="JAABFR010001469">
    <property type="protein sequence ID" value="MBD4337979.1"/>
    <property type="molecule type" value="Genomic_DNA"/>
</dbReference>
<dbReference type="GO" id="GO:0005524">
    <property type="term" value="F:ATP binding"/>
    <property type="evidence" value="ECO:0007669"/>
    <property type="project" value="UniProtKB-KW"/>
</dbReference>
<comment type="caution">
    <text evidence="2">The sequence shown here is derived from an EMBL/GenBank/DDBJ whole genome shotgun (WGS) entry which is preliminary data.</text>
</comment>
<evidence type="ECO:0000313" key="2">
    <source>
        <dbReference type="EMBL" id="MBD4337979.1"/>
    </source>
</evidence>
<reference evidence="2" key="1">
    <citation type="submission" date="2020-01" db="EMBL/GenBank/DDBJ databases">
        <authorList>
            <person name="Richard D."/>
        </authorList>
    </citation>
    <scope>NUCLEOTIDE SEQUENCE</scope>
    <source>
        <strain evidence="2">JP541</strain>
    </source>
</reference>
<proteinExistence type="predicted"/>
<keyword evidence="2" id="KW-0547">Nucleotide-binding</keyword>
<dbReference type="Proteomes" id="UP000653002">
    <property type="component" value="Unassembled WGS sequence"/>
</dbReference>
<accession>A0A8I0H8R1</accession>
<feature type="non-terminal residue" evidence="2">
    <location>
        <position position="1"/>
    </location>
</feature>
<name>A0A8I0H8R1_XANCI</name>
<organism evidence="2 3">
    <name type="scientific">Xanthomonas citri pv. citri</name>
    <dbReference type="NCBI Taxonomy" id="611301"/>
    <lineage>
        <taxon>Bacteria</taxon>
        <taxon>Pseudomonadati</taxon>
        <taxon>Pseudomonadota</taxon>
        <taxon>Gammaproteobacteria</taxon>
        <taxon>Lysobacterales</taxon>
        <taxon>Lysobacteraceae</taxon>
        <taxon>Xanthomonas</taxon>
    </lineage>
</organism>